<name>A0AC61Y2V7_9FLAO</name>
<evidence type="ECO:0000313" key="2">
    <source>
        <dbReference type="Proteomes" id="UP000356253"/>
    </source>
</evidence>
<comment type="caution">
    <text evidence="1">The sequence shown here is derived from an EMBL/GenBank/DDBJ whole genome shotgun (WGS) entry which is preliminary data.</text>
</comment>
<dbReference type="Proteomes" id="UP000356253">
    <property type="component" value="Unassembled WGS sequence"/>
</dbReference>
<dbReference type="EMBL" id="CABVMM010000001">
    <property type="protein sequence ID" value="VVU98810.1"/>
    <property type="molecule type" value="Genomic_DNA"/>
</dbReference>
<gene>
    <name evidence="1" type="ORF">FVB9532_00056</name>
</gene>
<evidence type="ECO:0000313" key="1">
    <source>
        <dbReference type="EMBL" id="VVU98810.1"/>
    </source>
</evidence>
<accession>A0AC61Y2V7</accession>
<proteinExistence type="predicted"/>
<keyword evidence="2" id="KW-1185">Reference proteome</keyword>
<protein>
    <submittedName>
        <fullName evidence="1">Uncharacterized protein</fullName>
    </submittedName>
</protein>
<sequence>MPLNKITNHIDDLYKHTQAYVESSFEYYKLFAFKKLTESSSMLVSMLVAGSIFIIFLGFLSFGVAFLIGTALESYAAGFFIVAGFYLLVFILFLLFGRHIFDGFILTKFSKMFFNESTIDEVLDEPLQTEVDNE</sequence>
<reference evidence="1" key="1">
    <citation type="submission" date="2019-09" db="EMBL/GenBank/DDBJ databases">
        <authorList>
            <person name="Rodrigo-Torres L."/>
            <person name="Arahal R. D."/>
            <person name="Lucena T."/>
        </authorList>
    </citation>
    <scope>NUCLEOTIDE SEQUENCE</scope>
    <source>
        <strain evidence="1">ISS653</strain>
    </source>
</reference>
<organism evidence="1 2">
    <name type="scientific">Mesonia oceanica</name>
    <dbReference type="NCBI Taxonomy" id="2687242"/>
    <lineage>
        <taxon>Bacteria</taxon>
        <taxon>Pseudomonadati</taxon>
        <taxon>Bacteroidota</taxon>
        <taxon>Flavobacteriia</taxon>
        <taxon>Flavobacteriales</taxon>
        <taxon>Flavobacteriaceae</taxon>
        <taxon>Mesonia</taxon>
    </lineage>
</organism>